<reference evidence="10 11" key="1">
    <citation type="submission" date="2019-08" db="EMBL/GenBank/DDBJ databases">
        <authorList>
            <person name="Luo N."/>
        </authorList>
    </citation>
    <scope>NUCLEOTIDE SEQUENCE [LARGE SCALE GENOMIC DNA]</scope>
    <source>
        <strain evidence="10 11">NCIMB 9442</strain>
    </source>
</reference>
<dbReference type="PANTHER" id="PTHR48111">
    <property type="entry name" value="REGULATOR OF RPOS"/>
    <property type="match status" value="1"/>
</dbReference>
<dbReference type="InterPro" id="IPR016032">
    <property type="entry name" value="Sig_transdc_resp-reg_C-effctor"/>
</dbReference>
<dbReference type="CDD" id="cd00383">
    <property type="entry name" value="trans_reg_C"/>
    <property type="match status" value="1"/>
</dbReference>
<evidence type="ECO:0000259" key="8">
    <source>
        <dbReference type="PROSITE" id="PS50110"/>
    </source>
</evidence>
<evidence type="ECO:0000256" key="7">
    <source>
        <dbReference type="PROSITE-ProRule" id="PRU01091"/>
    </source>
</evidence>
<gene>
    <name evidence="10" type="ORF">FVW20_07330</name>
</gene>
<evidence type="ECO:0000259" key="9">
    <source>
        <dbReference type="PROSITE" id="PS51755"/>
    </source>
</evidence>
<feature type="modified residue" description="4-aspartylphosphate" evidence="6">
    <location>
        <position position="54"/>
    </location>
</feature>
<dbReference type="PROSITE" id="PS50110">
    <property type="entry name" value="RESPONSE_REGULATORY"/>
    <property type="match status" value="1"/>
</dbReference>
<dbReference type="SUPFAM" id="SSF46894">
    <property type="entry name" value="C-terminal effector domain of the bipartite response regulators"/>
    <property type="match status" value="1"/>
</dbReference>
<sequence>MTKERILVVEDDEDILQLLTFTFESAGFEVRTAATGREGLDIALRQKPALVLLDLMLPGMSGLDVCRELKRLPETEDVPVIMLTARGEEVDRIVGLELGADDYVVKPFSPRELVLRIRAVLKRAQGVAENPQRSQWQIDGLALDLDAHRVEVDGEEAALTATEFRLLAELVRNRGRVRTRDQLLNTVWGYEFEGYARTVDTHVRRLRQKIGGYAAMIETIRGVGYRFKEQ</sequence>
<keyword evidence="1 6" id="KW-0597">Phosphoprotein</keyword>
<evidence type="ECO:0000313" key="10">
    <source>
        <dbReference type="EMBL" id="MBG3876839.1"/>
    </source>
</evidence>
<organism evidence="10 11">
    <name type="scientific">Nitratidesulfovibrio oxamicus</name>
    <dbReference type="NCBI Taxonomy" id="32016"/>
    <lineage>
        <taxon>Bacteria</taxon>
        <taxon>Pseudomonadati</taxon>
        <taxon>Thermodesulfobacteriota</taxon>
        <taxon>Desulfovibrionia</taxon>
        <taxon>Desulfovibrionales</taxon>
        <taxon>Desulfovibrionaceae</taxon>
        <taxon>Nitratidesulfovibrio</taxon>
    </lineage>
</organism>
<proteinExistence type="predicted"/>
<protein>
    <submittedName>
        <fullName evidence="10">Response regulator transcription factor</fullName>
    </submittedName>
</protein>
<dbReference type="InterPro" id="IPR036388">
    <property type="entry name" value="WH-like_DNA-bd_sf"/>
</dbReference>
<dbReference type="PROSITE" id="PS51755">
    <property type="entry name" value="OMPR_PHOB"/>
    <property type="match status" value="1"/>
</dbReference>
<dbReference type="PANTHER" id="PTHR48111:SF4">
    <property type="entry name" value="DNA-BINDING DUAL TRANSCRIPTIONAL REGULATOR OMPR"/>
    <property type="match status" value="1"/>
</dbReference>
<dbReference type="EMBL" id="VRYY01000175">
    <property type="protein sequence ID" value="MBG3876839.1"/>
    <property type="molecule type" value="Genomic_DNA"/>
</dbReference>
<accession>A0ABS0J356</accession>
<dbReference type="Gene3D" id="3.40.50.2300">
    <property type="match status" value="1"/>
</dbReference>
<evidence type="ECO:0000313" key="11">
    <source>
        <dbReference type="Proteomes" id="UP001194469"/>
    </source>
</evidence>
<dbReference type="Gene3D" id="1.10.10.10">
    <property type="entry name" value="Winged helix-like DNA-binding domain superfamily/Winged helix DNA-binding domain"/>
    <property type="match status" value="1"/>
</dbReference>
<dbReference type="InterPro" id="IPR001867">
    <property type="entry name" value="OmpR/PhoB-type_DNA-bd"/>
</dbReference>
<evidence type="ECO:0000256" key="4">
    <source>
        <dbReference type="ARBA" id="ARBA00023125"/>
    </source>
</evidence>
<dbReference type="Pfam" id="PF00072">
    <property type="entry name" value="Response_reg"/>
    <property type="match status" value="1"/>
</dbReference>
<dbReference type="InterPro" id="IPR011006">
    <property type="entry name" value="CheY-like_superfamily"/>
</dbReference>
<keyword evidence="4 7" id="KW-0238">DNA-binding</keyword>
<evidence type="ECO:0000256" key="5">
    <source>
        <dbReference type="ARBA" id="ARBA00023163"/>
    </source>
</evidence>
<dbReference type="Gene3D" id="6.10.250.690">
    <property type="match status" value="1"/>
</dbReference>
<keyword evidence="5" id="KW-0804">Transcription</keyword>
<dbReference type="Pfam" id="PF00486">
    <property type="entry name" value="Trans_reg_C"/>
    <property type="match status" value="1"/>
</dbReference>
<dbReference type="InterPro" id="IPR039420">
    <property type="entry name" value="WalR-like"/>
</dbReference>
<evidence type="ECO:0000256" key="1">
    <source>
        <dbReference type="ARBA" id="ARBA00022553"/>
    </source>
</evidence>
<dbReference type="SMART" id="SM00448">
    <property type="entry name" value="REC"/>
    <property type="match status" value="1"/>
</dbReference>
<dbReference type="SUPFAM" id="SSF52172">
    <property type="entry name" value="CheY-like"/>
    <property type="match status" value="1"/>
</dbReference>
<name>A0ABS0J356_9BACT</name>
<dbReference type="Proteomes" id="UP001194469">
    <property type="component" value="Unassembled WGS sequence"/>
</dbReference>
<comment type="caution">
    <text evidence="10">The sequence shown here is derived from an EMBL/GenBank/DDBJ whole genome shotgun (WGS) entry which is preliminary data.</text>
</comment>
<dbReference type="RefSeq" id="WP_196608920.1">
    <property type="nucleotide sequence ID" value="NZ_VRYY01000175.1"/>
</dbReference>
<evidence type="ECO:0000256" key="6">
    <source>
        <dbReference type="PROSITE-ProRule" id="PRU00169"/>
    </source>
</evidence>
<feature type="domain" description="Response regulatory" evidence="8">
    <location>
        <begin position="5"/>
        <end position="121"/>
    </location>
</feature>
<dbReference type="SMART" id="SM00862">
    <property type="entry name" value="Trans_reg_C"/>
    <property type="match status" value="1"/>
</dbReference>
<evidence type="ECO:0000256" key="2">
    <source>
        <dbReference type="ARBA" id="ARBA00023012"/>
    </source>
</evidence>
<keyword evidence="11" id="KW-1185">Reference proteome</keyword>
<feature type="domain" description="OmpR/PhoB-type" evidence="9">
    <location>
        <begin position="133"/>
        <end position="229"/>
    </location>
</feature>
<dbReference type="InterPro" id="IPR001789">
    <property type="entry name" value="Sig_transdc_resp-reg_receiver"/>
</dbReference>
<feature type="DNA-binding region" description="OmpR/PhoB-type" evidence="7">
    <location>
        <begin position="133"/>
        <end position="229"/>
    </location>
</feature>
<keyword evidence="3" id="KW-0805">Transcription regulation</keyword>
<evidence type="ECO:0000256" key="3">
    <source>
        <dbReference type="ARBA" id="ARBA00023015"/>
    </source>
</evidence>
<keyword evidence="2" id="KW-0902">Two-component regulatory system</keyword>